<dbReference type="OrthoDB" id="3250110at2759"/>
<gene>
    <name evidence="2" type="ORF">PC9H_011670</name>
</gene>
<dbReference type="VEuPathDB" id="FungiDB:PC9H_011670"/>
<comment type="caution">
    <text evidence="2">The sequence shown here is derived from an EMBL/GenBank/DDBJ whole genome shotgun (WGS) entry which is preliminary data.</text>
</comment>
<feature type="compositionally biased region" description="Basic and acidic residues" evidence="1">
    <location>
        <begin position="193"/>
        <end position="206"/>
    </location>
</feature>
<name>A0A8H7DLP7_PLEOS</name>
<evidence type="ECO:0000313" key="2">
    <source>
        <dbReference type="EMBL" id="KAF7421150.1"/>
    </source>
</evidence>
<feature type="region of interest" description="Disordered" evidence="1">
    <location>
        <begin position="134"/>
        <end position="154"/>
    </location>
</feature>
<dbReference type="EMBL" id="JACETU010000009">
    <property type="protein sequence ID" value="KAF7421150.1"/>
    <property type="molecule type" value="Genomic_DNA"/>
</dbReference>
<accession>A0A8H7DLP7</accession>
<evidence type="ECO:0000313" key="3">
    <source>
        <dbReference type="Proteomes" id="UP000623687"/>
    </source>
</evidence>
<proteinExistence type="predicted"/>
<protein>
    <submittedName>
        <fullName evidence="2">Uncharacterized protein</fullName>
    </submittedName>
</protein>
<sequence length="334" mass="36893">MLDAFKIKPFDLEPIFASWTDGPRFTGNPKKDLPVDEWLNQIKEGCVQRKVPQEYWHKVGRHFMEPKAKARMDELKKVMAKVHGGNYRWNWKKFKIAMRNMGWDIDASETEAIRVQTKPSGIFWFTKNKTEEPESVEEVVETKDVKGHQRPTLSSMRSDSLWLMRKNSKNASEQPQRPIPVKSKTTDSSFWNTRKEKESSKDEVSKEVISAAPLPKKAETAVVLPSKPVESSPEETVTTIAHAPKWLLNACNALDFLTTEHPKTMTTISAVLITVGTLPATLVAAGVGGPVGAVLASHAAQAVSAVALGVGNLLKAQTDGQVQAANAPATSTVR</sequence>
<dbReference type="Proteomes" id="UP000623687">
    <property type="component" value="Unassembled WGS sequence"/>
</dbReference>
<feature type="region of interest" description="Disordered" evidence="1">
    <location>
        <begin position="167"/>
        <end position="207"/>
    </location>
</feature>
<reference evidence="2" key="1">
    <citation type="submission" date="2019-07" db="EMBL/GenBank/DDBJ databases">
        <authorList>
            <person name="Palmer J.M."/>
        </authorList>
    </citation>
    <scope>NUCLEOTIDE SEQUENCE</scope>
    <source>
        <strain evidence="2">PC9</strain>
    </source>
</reference>
<dbReference type="GeneID" id="59381488"/>
<dbReference type="AlphaFoldDB" id="A0A8H7DLP7"/>
<keyword evidence="3" id="KW-1185">Reference proteome</keyword>
<organism evidence="2 3">
    <name type="scientific">Pleurotus ostreatus</name>
    <name type="common">Oyster mushroom</name>
    <name type="synonym">White-rot fungus</name>
    <dbReference type="NCBI Taxonomy" id="5322"/>
    <lineage>
        <taxon>Eukaryota</taxon>
        <taxon>Fungi</taxon>
        <taxon>Dikarya</taxon>
        <taxon>Basidiomycota</taxon>
        <taxon>Agaricomycotina</taxon>
        <taxon>Agaricomycetes</taxon>
        <taxon>Agaricomycetidae</taxon>
        <taxon>Agaricales</taxon>
        <taxon>Pleurotineae</taxon>
        <taxon>Pleurotaceae</taxon>
        <taxon>Pleurotus</taxon>
    </lineage>
</organism>
<evidence type="ECO:0000256" key="1">
    <source>
        <dbReference type="SAM" id="MobiDB-lite"/>
    </source>
</evidence>
<dbReference type="RefSeq" id="XP_036627008.1">
    <property type="nucleotide sequence ID" value="XM_036781153.1"/>
</dbReference>